<protein>
    <recommendedName>
        <fullName evidence="9">Cation-transporting P-type ATPase C-terminal domain-containing protein</fullName>
    </recommendedName>
</protein>
<feature type="compositionally biased region" description="Low complexity" evidence="7">
    <location>
        <begin position="223"/>
        <end position="235"/>
    </location>
</feature>
<keyword evidence="6 8" id="KW-0472">Membrane</keyword>
<dbReference type="PANTHER" id="PTHR24093">
    <property type="entry name" value="CATION TRANSPORTING ATPASE"/>
    <property type="match status" value="1"/>
</dbReference>
<name>A0A5J4X467_9EUKA</name>
<dbReference type="InterPro" id="IPR023299">
    <property type="entry name" value="ATPase_P-typ_cyto_dom_N"/>
</dbReference>
<evidence type="ECO:0000256" key="6">
    <source>
        <dbReference type="ARBA" id="ARBA00023136"/>
    </source>
</evidence>
<dbReference type="GO" id="GO:0000166">
    <property type="term" value="F:nucleotide binding"/>
    <property type="evidence" value="ECO:0007669"/>
    <property type="project" value="InterPro"/>
</dbReference>
<sequence>MTLPQITIYPPKEHHPMLQQIIFEDPQQVSPVEYTPPIFQEQVLQGLHPLQDFKSLPQLADLSNNKKINQRIKPQLGIDINAAALASDSSQLYNLSGNNIYSSYQYLQTPHKQGTSGFFSPRSASYSSESTRYFQPERTFTLLGIVGICDPPRPGVARMIRKCRRTHIRLLMITGDHTRAAAALGKVIGLHVGIKQIRNKFSNKQNIADQRQKDLLLIESDSDSTTSIPSSSVYSEKFEKKNKKKNKKKKDKQKSVQKSKSKEEALNGKQEKKSTQKSKKDENKSKYKQRNQFIGILTSKQLRKMKDEELEDILDYDGIQDDGNEKGKEIEMEETGQSQVIRNQTSNTLSSIKNHPQRGVIEIVARATPADKLRIIRAFQARGHIVAMTGDSIHDCPALKQAHLGISMADFWSTLRGGRKFTVSKDAAVSETKLAKEKLVLQEVQDVFDSSEISSIVTTDSKRSTMSEFVSRIARLGKLTNKKDISQQSAAVHTAGAARQASGMLLHSGHFAALMGGVFEGFLTNRVVQKCILFELPTNVAETLIILIASFFDNVPPITALQILFVNLFSSLALAAMIPLHKTAATPDAKIINDIEGIQHHQGIQEISRHDNFCPCVNSKIDCVCGCGCSSDQCLCIKQEKGGEIKGRNKWSIGIGKWGIHGQRQTIALIRKDRLDRRNESKREFQKKLLKQKQKNQKTKLKEKQSNKKVSQKAKEIKSQTQSNEKVSQKTQSVKSKAQLSIMSTPTTSLRVKSYRTSKHKHKQKKSIKSRKNSQKPTSERMKTRPSSSEPIVLIIRSLYVGVIIAVAVVLWFYLHVPPPPWVAEYEEDGEGEDKEQEGIKDEEKIGILKQILQFLHFGNKFRKKRLRRRNASAVIHEEYEIDPITKRYSGIAFSSVVLSEAFYLLSTVYLLDSAITFRVFLDMGPYALIGLIILLAVQVSLPYLKPFSTDILQIDGLNALDWLVCVSLGIIIVLCVEFEKFIRRRYYAYHLRKIKHKHHHKLHLTQQSTS</sequence>
<evidence type="ECO:0000256" key="2">
    <source>
        <dbReference type="ARBA" id="ARBA00022692"/>
    </source>
</evidence>
<feature type="transmembrane region" description="Helical" evidence="8">
    <location>
        <begin position="558"/>
        <end position="580"/>
    </location>
</feature>
<dbReference type="GO" id="GO:0005886">
    <property type="term" value="C:plasma membrane"/>
    <property type="evidence" value="ECO:0007669"/>
    <property type="project" value="TreeGrafter"/>
</dbReference>
<evidence type="ECO:0000256" key="5">
    <source>
        <dbReference type="ARBA" id="ARBA00022989"/>
    </source>
</evidence>
<dbReference type="EMBL" id="SNRW01000297">
    <property type="protein sequence ID" value="KAA6402014.1"/>
    <property type="molecule type" value="Genomic_DNA"/>
</dbReference>
<dbReference type="GO" id="GO:0046872">
    <property type="term" value="F:metal ion binding"/>
    <property type="evidence" value="ECO:0007669"/>
    <property type="project" value="UniProtKB-KW"/>
</dbReference>
<comment type="caution">
    <text evidence="10">The sequence shown here is derived from an EMBL/GenBank/DDBJ whole genome shotgun (WGS) entry which is preliminary data.</text>
</comment>
<dbReference type="Pfam" id="PF00689">
    <property type="entry name" value="Cation_ATPase_C"/>
    <property type="match status" value="1"/>
</dbReference>
<feature type="transmembrane region" description="Helical" evidence="8">
    <location>
        <begin position="924"/>
        <end position="945"/>
    </location>
</feature>
<dbReference type="SUPFAM" id="SSF56784">
    <property type="entry name" value="HAD-like"/>
    <property type="match status" value="1"/>
</dbReference>
<evidence type="ECO:0000313" key="11">
    <source>
        <dbReference type="Proteomes" id="UP000324800"/>
    </source>
</evidence>
<comment type="subcellular location">
    <subcellularLocation>
        <location evidence="1">Membrane</location>
    </subcellularLocation>
</comment>
<keyword evidence="4" id="KW-0460">Magnesium</keyword>
<evidence type="ECO:0000256" key="4">
    <source>
        <dbReference type="ARBA" id="ARBA00022842"/>
    </source>
</evidence>
<feature type="transmembrane region" description="Helical" evidence="8">
    <location>
        <begin position="957"/>
        <end position="977"/>
    </location>
</feature>
<keyword evidence="3" id="KW-0479">Metal-binding</keyword>
<dbReference type="InterPro" id="IPR036412">
    <property type="entry name" value="HAD-like_sf"/>
</dbReference>
<dbReference type="PANTHER" id="PTHR24093:SF506">
    <property type="entry name" value="CATION-TRANSPORTING ATPASE PMA1"/>
    <property type="match status" value="1"/>
</dbReference>
<keyword evidence="2 8" id="KW-0812">Transmembrane</keyword>
<proteinExistence type="predicted"/>
<feature type="compositionally biased region" description="Basic residues" evidence="7">
    <location>
        <begin position="689"/>
        <end position="699"/>
    </location>
</feature>
<gene>
    <name evidence="10" type="ORF">EZS28_002461</name>
</gene>
<evidence type="ECO:0000256" key="7">
    <source>
        <dbReference type="SAM" id="MobiDB-lite"/>
    </source>
</evidence>
<evidence type="ECO:0000256" key="8">
    <source>
        <dbReference type="SAM" id="Phobius"/>
    </source>
</evidence>
<feature type="compositionally biased region" description="Polar residues" evidence="7">
    <location>
        <begin position="738"/>
        <end position="751"/>
    </location>
</feature>
<feature type="compositionally biased region" description="Basic and acidic residues" evidence="7">
    <location>
        <begin position="260"/>
        <end position="285"/>
    </location>
</feature>
<feature type="domain" description="Cation-transporting P-type ATPase C-terminal" evidence="9">
    <location>
        <begin position="776"/>
        <end position="983"/>
    </location>
</feature>
<reference evidence="10 11" key="1">
    <citation type="submission" date="2019-03" db="EMBL/GenBank/DDBJ databases">
        <title>Single cell metagenomics reveals metabolic interactions within the superorganism composed of flagellate Streblomastix strix and complex community of Bacteroidetes bacteria on its surface.</title>
        <authorList>
            <person name="Treitli S.C."/>
            <person name="Kolisko M."/>
            <person name="Husnik F."/>
            <person name="Keeling P."/>
            <person name="Hampl V."/>
        </authorList>
    </citation>
    <scope>NUCLEOTIDE SEQUENCE [LARGE SCALE GENOMIC DNA]</scope>
    <source>
        <strain evidence="10">ST1C</strain>
    </source>
</reference>
<organism evidence="10 11">
    <name type="scientific">Streblomastix strix</name>
    <dbReference type="NCBI Taxonomy" id="222440"/>
    <lineage>
        <taxon>Eukaryota</taxon>
        <taxon>Metamonada</taxon>
        <taxon>Preaxostyla</taxon>
        <taxon>Oxymonadida</taxon>
        <taxon>Streblomastigidae</taxon>
        <taxon>Streblomastix</taxon>
    </lineage>
</organism>
<dbReference type="SUPFAM" id="SSF81665">
    <property type="entry name" value="Calcium ATPase, transmembrane domain M"/>
    <property type="match status" value="2"/>
</dbReference>
<accession>A0A5J4X467</accession>
<evidence type="ECO:0000256" key="1">
    <source>
        <dbReference type="ARBA" id="ARBA00004370"/>
    </source>
</evidence>
<dbReference type="Gene3D" id="3.40.50.1000">
    <property type="entry name" value="HAD superfamily/HAD-like"/>
    <property type="match status" value="2"/>
</dbReference>
<feature type="compositionally biased region" description="Basic residues" evidence="7">
    <location>
        <begin position="753"/>
        <end position="774"/>
    </location>
</feature>
<dbReference type="Proteomes" id="UP000324800">
    <property type="component" value="Unassembled WGS sequence"/>
</dbReference>
<dbReference type="Gene3D" id="3.40.1110.10">
    <property type="entry name" value="Calcium-transporting ATPase, cytoplasmic domain N"/>
    <property type="match status" value="1"/>
</dbReference>
<dbReference type="InterPro" id="IPR023298">
    <property type="entry name" value="ATPase_P-typ_TM_dom_sf"/>
</dbReference>
<dbReference type="Gene3D" id="1.20.1110.10">
    <property type="entry name" value="Calcium-transporting ATPase, transmembrane domain"/>
    <property type="match status" value="2"/>
</dbReference>
<evidence type="ECO:0000256" key="3">
    <source>
        <dbReference type="ARBA" id="ARBA00022723"/>
    </source>
</evidence>
<feature type="transmembrane region" description="Helical" evidence="8">
    <location>
        <begin position="792"/>
        <end position="815"/>
    </location>
</feature>
<feature type="region of interest" description="Disordered" evidence="7">
    <location>
        <begin position="222"/>
        <end position="287"/>
    </location>
</feature>
<dbReference type="GO" id="GO:0005388">
    <property type="term" value="F:P-type calcium transporter activity"/>
    <property type="evidence" value="ECO:0007669"/>
    <property type="project" value="TreeGrafter"/>
</dbReference>
<dbReference type="InterPro" id="IPR023214">
    <property type="entry name" value="HAD_sf"/>
</dbReference>
<keyword evidence="5 8" id="KW-1133">Transmembrane helix</keyword>
<dbReference type="InterPro" id="IPR006068">
    <property type="entry name" value="ATPase_P-typ_cation-transptr_C"/>
</dbReference>
<evidence type="ECO:0000259" key="9">
    <source>
        <dbReference type="Pfam" id="PF00689"/>
    </source>
</evidence>
<evidence type="ECO:0000313" key="10">
    <source>
        <dbReference type="EMBL" id="KAA6402014.1"/>
    </source>
</evidence>
<feature type="transmembrane region" description="Helical" evidence="8">
    <location>
        <begin position="892"/>
        <end position="912"/>
    </location>
</feature>
<dbReference type="AlphaFoldDB" id="A0A5J4X467"/>
<dbReference type="OrthoDB" id="3352408at2759"/>
<feature type="region of interest" description="Disordered" evidence="7">
    <location>
        <begin position="689"/>
        <end position="787"/>
    </location>
</feature>
<feature type="compositionally biased region" description="Basic residues" evidence="7">
    <location>
        <begin position="240"/>
        <end position="259"/>
    </location>
</feature>